<dbReference type="RefSeq" id="WP_232593241.1">
    <property type="nucleotide sequence ID" value="NZ_BSPD01000037.1"/>
</dbReference>
<dbReference type="AlphaFoldDB" id="A0AA37T5C2"/>
<reference evidence="3 4" key="1">
    <citation type="journal article" date="2014" name="Int. J. Syst. Evol. Microbiol.">
        <title>Complete genome sequence of Corynebacterium casei LMG S-19264T (=DSM 44701T), isolated from a smear-ripened cheese.</title>
        <authorList>
            <consortium name="US DOE Joint Genome Institute (JGI-PGF)"/>
            <person name="Walter F."/>
            <person name="Albersmeier A."/>
            <person name="Kalinowski J."/>
            <person name="Ruckert C."/>
        </authorList>
    </citation>
    <scope>NUCLEOTIDE SEQUENCE [LARGE SCALE GENOMIC DNA]</scope>
    <source>
        <strain evidence="3 4">NBRC 110095</strain>
    </source>
</reference>
<name>A0AA37T5C2_9GAMM</name>
<dbReference type="PANTHER" id="PTHR46229">
    <property type="entry name" value="BOLA TRANSCRIPTION REGULATOR"/>
    <property type="match status" value="1"/>
</dbReference>
<dbReference type="InterPro" id="IPR002634">
    <property type="entry name" value="BolA"/>
</dbReference>
<dbReference type="Pfam" id="PF01722">
    <property type="entry name" value="BolA"/>
    <property type="match status" value="1"/>
</dbReference>
<dbReference type="PANTHER" id="PTHR46229:SF2">
    <property type="entry name" value="BOLA-LIKE PROTEIN 1"/>
    <property type="match status" value="1"/>
</dbReference>
<dbReference type="InterPro" id="IPR050961">
    <property type="entry name" value="BolA/IbaG_stress_morph_reg"/>
</dbReference>
<dbReference type="Proteomes" id="UP001156870">
    <property type="component" value="Unassembled WGS sequence"/>
</dbReference>
<dbReference type="SUPFAM" id="SSF82657">
    <property type="entry name" value="BolA-like"/>
    <property type="match status" value="1"/>
</dbReference>
<comment type="caution">
    <text evidence="3">The sequence shown here is derived from an EMBL/GenBank/DDBJ whole genome shotgun (WGS) entry which is preliminary data.</text>
</comment>
<comment type="similarity">
    <text evidence="1 2">Belongs to the BolA/IbaG family.</text>
</comment>
<gene>
    <name evidence="3" type="ORF">GCM10007877_17040</name>
</gene>
<evidence type="ECO:0000313" key="4">
    <source>
        <dbReference type="Proteomes" id="UP001156870"/>
    </source>
</evidence>
<dbReference type="InterPro" id="IPR036065">
    <property type="entry name" value="BolA-like_sf"/>
</dbReference>
<accession>A0AA37T5C2</accession>
<evidence type="ECO:0000313" key="3">
    <source>
        <dbReference type="EMBL" id="GLS25989.1"/>
    </source>
</evidence>
<proteinExistence type="inferred from homology"/>
<sequence>MNVEQSIQKKIIESVSPDYLEVINESHNHNVPENSETHFKVVAVTEQFEGLARVRRHQLLYQILSEELQGGVHALSLHLFTPLEWQERQKQTATSPLCMGGS</sequence>
<dbReference type="Gene3D" id="3.30.300.90">
    <property type="entry name" value="BolA-like"/>
    <property type="match status" value="1"/>
</dbReference>
<organism evidence="3 4">
    <name type="scientific">Marinibactrum halimedae</name>
    <dbReference type="NCBI Taxonomy" id="1444977"/>
    <lineage>
        <taxon>Bacteria</taxon>
        <taxon>Pseudomonadati</taxon>
        <taxon>Pseudomonadota</taxon>
        <taxon>Gammaproteobacteria</taxon>
        <taxon>Cellvibrionales</taxon>
        <taxon>Cellvibrionaceae</taxon>
        <taxon>Marinibactrum</taxon>
    </lineage>
</organism>
<keyword evidence="4" id="KW-1185">Reference proteome</keyword>
<evidence type="ECO:0000256" key="1">
    <source>
        <dbReference type="ARBA" id="ARBA00005578"/>
    </source>
</evidence>
<evidence type="ECO:0000256" key="2">
    <source>
        <dbReference type="RuleBase" id="RU003860"/>
    </source>
</evidence>
<dbReference type="PIRSF" id="PIRSF003113">
    <property type="entry name" value="BolA"/>
    <property type="match status" value="1"/>
</dbReference>
<protein>
    <submittedName>
        <fullName evidence="3">Transcriptional regulator</fullName>
    </submittedName>
</protein>
<dbReference type="EMBL" id="BSPD01000037">
    <property type="protein sequence ID" value="GLS25989.1"/>
    <property type="molecule type" value="Genomic_DNA"/>
</dbReference>